<dbReference type="PANTHER" id="PTHR43968:SF14">
    <property type="entry name" value="GLUTATHIONE S-TRANSFERASE"/>
    <property type="match status" value="1"/>
</dbReference>
<feature type="domain" description="GST N-terminal" evidence="2">
    <location>
        <begin position="77"/>
        <end position="161"/>
    </location>
</feature>
<protein>
    <recommendedName>
        <fullName evidence="2">GST N-terminal domain-containing protein</fullName>
    </recommendedName>
</protein>
<dbReference type="PROSITE" id="PS50404">
    <property type="entry name" value="GST_NTER"/>
    <property type="match status" value="1"/>
</dbReference>
<dbReference type="SUPFAM" id="SSF52833">
    <property type="entry name" value="Thioredoxin-like"/>
    <property type="match status" value="1"/>
</dbReference>
<dbReference type="InterPro" id="IPR004045">
    <property type="entry name" value="Glutathione_S-Trfase_N"/>
</dbReference>
<comment type="caution">
    <text evidence="3">The sequence shown here is derived from an EMBL/GenBank/DDBJ whole genome shotgun (WGS) entry which is preliminary data.</text>
</comment>
<feature type="region of interest" description="Disordered" evidence="1">
    <location>
        <begin position="1"/>
        <end position="23"/>
    </location>
</feature>
<evidence type="ECO:0000256" key="1">
    <source>
        <dbReference type="SAM" id="MobiDB-lite"/>
    </source>
</evidence>
<dbReference type="EMBL" id="MU069449">
    <property type="protein sequence ID" value="KAF5843069.1"/>
    <property type="molecule type" value="Genomic_DNA"/>
</dbReference>
<evidence type="ECO:0000313" key="4">
    <source>
        <dbReference type="Proteomes" id="UP000815325"/>
    </source>
</evidence>
<gene>
    <name evidence="3" type="ORF">DUNSADRAFT_2682</name>
</gene>
<dbReference type="Proteomes" id="UP000815325">
    <property type="component" value="Unassembled WGS sequence"/>
</dbReference>
<dbReference type="PANTHER" id="PTHR43968">
    <property type="match status" value="1"/>
</dbReference>
<sequence>MRSFSFPQPKHALASSQGTRRLQHQLAPQHHFAHAKCHRLSADSAMKGRTVVQSQMADQLPSFVAMEAGSRPPTPSQDPIFYTHTLCPYAERVWLALLEKGVPFHLVHIDLSSKPSWYYTLNPSGMVPAVQVGKQVIALTVLLANVGYRMNALFLLHPLSSKNSMQLSDGSLIVRLLTNQGRSWSRPFEDAFIEQGLRAAIFCSGKSGAGRSRMDNER</sequence>
<name>A0ABQ7H881_DUNSA</name>
<dbReference type="Gene3D" id="3.40.30.10">
    <property type="entry name" value="Glutaredoxin"/>
    <property type="match status" value="1"/>
</dbReference>
<keyword evidence="4" id="KW-1185">Reference proteome</keyword>
<dbReference type="Pfam" id="PF13409">
    <property type="entry name" value="GST_N_2"/>
    <property type="match status" value="1"/>
</dbReference>
<organism evidence="3 4">
    <name type="scientific">Dunaliella salina</name>
    <name type="common">Green alga</name>
    <name type="synonym">Protococcus salinus</name>
    <dbReference type="NCBI Taxonomy" id="3046"/>
    <lineage>
        <taxon>Eukaryota</taxon>
        <taxon>Viridiplantae</taxon>
        <taxon>Chlorophyta</taxon>
        <taxon>core chlorophytes</taxon>
        <taxon>Chlorophyceae</taxon>
        <taxon>CS clade</taxon>
        <taxon>Chlamydomonadales</taxon>
        <taxon>Dunaliellaceae</taxon>
        <taxon>Dunaliella</taxon>
    </lineage>
</organism>
<dbReference type="InterPro" id="IPR050983">
    <property type="entry name" value="GST_Omega/HSP26"/>
</dbReference>
<evidence type="ECO:0000259" key="2">
    <source>
        <dbReference type="PROSITE" id="PS50404"/>
    </source>
</evidence>
<dbReference type="InterPro" id="IPR036249">
    <property type="entry name" value="Thioredoxin-like_sf"/>
</dbReference>
<proteinExistence type="predicted"/>
<evidence type="ECO:0000313" key="3">
    <source>
        <dbReference type="EMBL" id="KAF5843069.1"/>
    </source>
</evidence>
<reference evidence="3" key="1">
    <citation type="submission" date="2017-08" db="EMBL/GenBank/DDBJ databases">
        <authorList>
            <person name="Polle J.E."/>
            <person name="Barry K."/>
            <person name="Cushman J."/>
            <person name="Schmutz J."/>
            <person name="Tran D."/>
            <person name="Hathwaick L.T."/>
            <person name="Yim W.C."/>
            <person name="Jenkins J."/>
            <person name="Mckie-Krisberg Z.M."/>
            <person name="Prochnik S."/>
            <person name="Lindquist E."/>
            <person name="Dockter R.B."/>
            <person name="Adam C."/>
            <person name="Molina H."/>
            <person name="Bunkerborg J."/>
            <person name="Jin E."/>
            <person name="Buchheim M."/>
            <person name="Magnuson J."/>
        </authorList>
    </citation>
    <scope>NUCLEOTIDE SEQUENCE</scope>
    <source>
        <strain evidence="3">CCAP 19/18</strain>
    </source>
</reference>
<accession>A0ABQ7H881</accession>